<evidence type="ECO:0000313" key="1">
    <source>
        <dbReference type="EMBL" id="AXG80741.1"/>
    </source>
</evidence>
<proteinExistence type="predicted"/>
<protein>
    <submittedName>
        <fullName evidence="1">Uncharacterized protein</fullName>
    </submittedName>
</protein>
<dbReference type="Proteomes" id="UP000253868">
    <property type="component" value="Chromosome"/>
</dbReference>
<dbReference type="OrthoDB" id="4179566at2"/>
<gene>
    <name evidence="1" type="ORF">DVK44_27090</name>
</gene>
<reference evidence="2" key="1">
    <citation type="submission" date="2018-07" db="EMBL/GenBank/DDBJ databases">
        <authorList>
            <person name="Zhao J."/>
        </authorList>
    </citation>
    <scope>NUCLEOTIDE SEQUENCE [LARGE SCALE GENOMIC DNA]</scope>
    <source>
        <strain evidence="2">GSSD-12</strain>
    </source>
</reference>
<accession>A0A345HVL7</accession>
<keyword evidence="2" id="KW-1185">Reference proteome</keyword>
<dbReference type="AlphaFoldDB" id="A0A345HVL7"/>
<sequence length="201" mass="22059">MRLVDDLTLERGTSLQEKPGTTCTGVPAKGPAVEWELRLPGRPLLTVHDTRWDNGERDLVLYQPTVVPEIPAALSNLHNRLRVGIARAPGNTTTLRIMAFPAWVDGERPRIKKSLTTAQLAAKYGLQQLRDLTARPGVALHSAGGRVDVPGCDVDDPQDEIHIQHALSFPAEDDETPVIAFTHLRVVPVLRHVGWLSMVAV</sequence>
<dbReference type="RefSeq" id="WP_114662819.1">
    <property type="nucleotide sequence ID" value="NZ_CP031194.1"/>
</dbReference>
<dbReference type="KEGG" id="spad:DVK44_27090"/>
<organism evidence="1 2">
    <name type="scientific">Streptomyces paludis</name>
    <dbReference type="NCBI Taxonomy" id="2282738"/>
    <lineage>
        <taxon>Bacteria</taxon>
        <taxon>Bacillati</taxon>
        <taxon>Actinomycetota</taxon>
        <taxon>Actinomycetes</taxon>
        <taxon>Kitasatosporales</taxon>
        <taxon>Streptomycetaceae</taxon>
        <taxon>Streptomyces</taxon>
    </lineage>
</organism>
<evidence type="ECO:0000313" key="2">
    <source>
        <dbReference type="Proteomes" id="UP000253868"/>
    </source>
</evidence>
<name>A0A345HVL7_9ACTN</name>
<dbReference type="EMBL" id="CP031194">
    <property type="protein sequence ID" value="AXG80741.1"/>
    <property type="molecule type" value="Genomic_DNA"/>
</dbReference>